<keyword evidence="3" id="KW-1185">Reference proteome</keyword>
<dbReference type="OrthoDB" id="883418at2"/>
<evidence type="ECO:0000313" key="2">
    <source>
        <dbReference type="EMBL" id="TPV32416.1"/>
    </source>
</evidence>
<feature type="transmembrane region" description="Helical" evidence="1">
    <location>
        <begin position="75"/>
        <end position="96"/>
    </location>
</feature>
<organism evidence="2 3">
    <name type="scientific">Paucihalobacter ruber</name>
    <dbReference type="NCBI Taxonomy" id="2567861"/>
    <lineage>
        <taxon>Bacteria</taxon>
        <taxon>Pseudomonadati</taxon>
        <taxon>Bacteroidota</taxon>
        <taxon>Flavobacteriia</taxon>
        <taxon>Flavobacteriales</taxon>
        <taxon>Flavobacteriaceae</taxon>
        <taxon>Paucihalobacter</taxon>
    </lineage>
</organism>
<evidence type="ECO:0000313" key="3">
    <source>
        <dbReference type="Proteomes" id="UP000317332"/>
    </source>
</evidence>
<keyword evidence="1" id="KW-0472">Membrane</keyword>
<feature type="transmembrane region" description="Helical" evidence="1">
    <location>
        <begin position="6"/>
        <end position="27"/>
    </location>
</feature>
<proteinExistence type="predicted"/>
<feature type="transmembrane region" description="Helical" evidence="1">
    <location>
        <begin position="117"/>
        <end position="138"/>
    </location>
</feature>
<evidence type="ECO:0008006" key="4">
    <source>
        <dbReference type="Google" id="ProtNLM"/>
    </source>
</evidence>
<dbReference type="RefSeq" id="WP_140990911.1">
    <property type="nucleotide sequence ID" value="NZ_VHIQ01000006.1"/>
</dbReference>
<gene>
    <name evidence="2" type="ORF">FJ651_12705</name>
</gene>
<comment type="caution">
    <text evidence="2">The sequence shown here is derived from an EMBL/GenBank/DDBJ whole genome shotgun (WGS) entry which is preliminary data.</text>
</comment>
<protein>
    <recommendedName>
        <fullName evidence="4">DUF4149 domain-containing protein</fullName>
    </recommendedName>
</protein>
<accession>A0A506PF11</accession>
<keyword evidence="1" id="KW-0812">Transmembrane</keyword>
<feature type="transmembrane region" description="Helical" evidence="1">
    <location>
        <begin position="48"/>
        <end position="69"/>
    </location>
</feature>
<sequence length="139" mass="16374">MDFKTLQLVIDFGFAVLIWAVQLVIYPSFKYYNPDNLTKWHRSYTSRVAYIVLPLMLSQLVITIINAWYQSNLISIISLVVVLILWLLTFLVFVPIHQKIDNESASSTHLDQLVSKNWNRTILWTFLFLLSIINFVYYP</sequence>
<keyword evidence="1" id="KW-1133">Transmembrane helix</keyword>
<dbReference type="AlphaFoldDB" id="A0A506PF11"/>
<dbReference type="Proteomes" id="UP000317332">
    <property type="component" value="Unassembled WGS sequence"/>
</dbReference>
<dbReference type="EMBL" id="VHIQ01000006">
    <property type="protein sequence ID" value="TPV32416.1"/>
    <property type="molecule type" value="Genomic_DNA"/>
</dbReference>
<evidence type="ECO:0000256" key="1">
    <source>
        <dbReference type="SAM" id="Phobius"/>
    </source>
</evidence>
<name>A0A506PF11_9FLAO</name>
<reference evidence="2 3" key="1">
    <citation type="submission" date="2019-06" db="EMBL/GenBank/DDBJ databases">
        <title>Flavobacteriaceae Paucihalobacterium erythroidium CWB-1, complete genome.</title>
        <authorList>
            <person name="Wu S."/>
        </authorList>
    </citation>
    <scope>NUCLEOTIDE SEQUENCE [LARGE SCALE GENOMIC DNA]</scope>
    <source>
        <strain evidence="2 3">CWB-1</strain>
    </source>
</reference>